<protein>
    <submittedName>
        <fullName evidence="2">Alpha/beta hydrolase</fullName>
    </submittedName>
</protein>
<sequence>MWEERIVSGDVELFVACAGNTVDPPLLVVHGGPDWDHSYLREPLAELAGTHRLLLPDLRGCGRSARGLPVTAYNPDAVISDLLAILDAFGLEAANVLGFSYGGLLAQRLAVTAPERVDRLIIASSSVLPVPADAFEGCPERQERREAELEVWSRSALGPERTRAAAAAGARVNVWRADALPHYLQRLEAVRFSAEWDRARDAGTLKSPRIADPIQALSATAVPILLLHGRHDMIFPAELVERTAAALPNAEAAVLEEAGHMAHIDQPRQWLAAIRKFLHRR</sequence>
<dbReference type="PANTHER" id="PTHR43798">
    <property type="entry name" value="MONOACYLGLYCEROL LIPASE"/>
    <property type="match status" value="1"/>
</dbReference>
<evidence type="ECO:0000313" key="3">
    <source>
        <dbReference type="Proteomes" id="UP000565711"/>
    </source>
</evidence>
<dbReference type="PRINTS" id="PR00412">
    <property type="entry name" value="EPOXHYDRLASE"/>
</dbReference>
<dbReference type="PANTHER" id="PTHR43798:SF33">
    <property type="entry name" value="HYDROLASE, PUTATIVE (AFU_ORTHOLOGUE AFUA_2G14860)-RELATED"/>
    <property type="match status" value="1"/>
</dbReference>
<reference evidence="2 3" key="1">
    <citation type="submission" date="2020-04" db="EMBL/GenBank/DDBJ databases">
        <title>MicrobeNet Type strains.</title>
        <authorList>
            <person name="Nicholson A.C."/>
        </authorList>
    </citation>
    <scope>NUCLEOTIDE SEQUENCE [LARGE SCALE GENOMIC DNA]</scope>
    <source>
        <strain evidence="2 3">JCM 12354</strain>
    </source>
</reference>
<dbReference type="PRINTS" id="PR00111">
    <property type="entry name" value="ABHYDROLASE"/>
</dbReference>
<name>A0A846Y7V9_9NOCA</name>
<dbReference type="SUPFAM" id="SSF53474">
    <property type="entry name" value="alpha/beta-Hydrolases"/>
    <property type="match status" value="1"/>
</dbReference>
<dbReference type="Gene3D" id="3.40.50.1820">
    <property type="entry name" value="alpha/beta hydrolase"/>
    <property type="match status" value="1"/>
</dbReference>
<dbReference type="GO" id="GO:0016787">
    <property type="term" value="F:hydrolase activity"/>
    <property type="evidence" value="ECO:0007669"/>
    <property type="project" value="UniProtKB-KW"/>
</dbReference>
<evidence type="ECO:0000259" key="1">
    <source>
        <dbReference type="Pfam" id="PF00561"/>
    </source>
</evidence>
<dbReference type="InterPro" id="IPR029058">
    <property type="entry name" value="AB_hydrolase_fold"/>
</dbReference>
<dbReference type="InterPro" id="IPR000073">
    <property type="entry name" value="AB_hydrolase_1"/>
</dbReference>
<dbReference type="InterPro" id="IPR000639">
    <property type="entry name" value="Epox_hydrolase-like"/>
</dbReference>
<comment type="caution">
    <text evidence="2">The sequence shown here is derived from an EMBL/GenBank/DDBJ whole genome shotgun (WGS) entry which is preliminary data.</text>
</comment>
<organism evidence="2 3">
    <name type="scientific">Nocardia vermiculata</name>
    <dbReference type="NCBI Taxonomy" id="257274"/>
    <lineage>
        <taxon>Bacteria</taxon>
        <taxon>Bacillati</taxon>
        <taxon>Actinomycetota</taxon>
        <taxon>Actinomycetes</taxon>
        <taxon>Mycobacteriales</taxon>
        <taxon>Nocardiaceae</taxon>
        <taxon>Nocardia</taxon>
    </lineage>
</organism>
<dbReference type="EMBL" id="JAAXOP010000030">
    <property type="protein sequence ID" value="NKY54475.1"/>
    <property type="molecule type" value="Genomic_DNA"/>
</dbReference>
<dbReference type="Proteomes" id="UP000565711">
    <property type="component" value="Unassembled WGS sequence"/>
</dbReference>
<dbReference type="InterPro" id="IPR050266">
    <property type="entry name" value="AB_hydrolase_sf"/>
</dbReference>
<dbReference type="AlphaFoldDB" id="A0A846Y7V9"/>
<keyword evidence="2" id="KW-0378">Hydrolase</keyword>
<dbReference type="Pfam" id="PF00561">
    <property type="entry name" value="Abhydrolase_1"/>
    <property type="match status" value="1"/>
</dbReference>
<dbReference type="GO" id="GO:0016020">
    <property type="term" value="C:membrane"/>
    <property type="evidence" value="ECO:0007669"/>
    <property type="project" value="TreeGrafter"/>
</dbReference>
<gene>
    <name evidence="2" type="ORF">HGA08_30290</name>
</gene>
<proteinExistence type="predicted"/>
<evidence type="ECO:0000313" key="2">
    <source>
        <dbReference type="EMBL" id="NKY54475.1"/>
    </source>
</evidence>
<keyword evidence="3" id="KW-1185">Reference proteome</keyword>
<accession>A0A846Y7V9</accession>
<feature type="domain" description="AB hydrolase-1" evidence="1">
    <location>
        <begin position="24"/>
        <end position="267"/>
    </location>
</feature>